<feature type="domain" description="Tyr recombinase" evidence="10">
    <location>
        <begin position="97"/>
        <end position="290"/>
    </location>
</feature>
<dbReference type="CDD" id="cd00798">
    <property type="entry name" value="INT_XerDC_C"/>
    <property type="match status" value="1"/>
</dbReference>
<protein>
    <recommendedName>
        <fullName evidence="9">Tyrosine recombinase XerC</fullName>
    </recommendedName>
</protein>
<evidence type="ECO:0000256" key="1">
    <source>
        <dbReference type="ARBA" id="ARBA00004496"/>
    </source>
</evidence>
<feature type="active site" description="O-(3'-phospho-DNA)-tyrosine intermediate" evidence="9">
    <location>
        <position position="277"/>
    </location>
</feature>
<sequence length="297" mass="32972">MDDYIAYVASVLCLSENTVRAYGQHLHAFVDWCDVRSIDPLRVTVRQLRSYIGDMRSSGLSQRSVAAHLSSIRSFFRWMIVEGLIDSNPAEALTSPKLPEALPVTVSARQMRALFSVVESGTPSGLRDACMLELFYATGARISELASLRLDSFDWSSRCVRLFGKGSKERIVPVHQRAAEAVHEYVQIGRPALLSNSSHKRPLDTSSLFISKKGRVMDSAALRYRFKALSRRAGLPSDITPHTMRHTFATDLLDGGADLRSVQELLGHASLSTTQIYTHLSVDRMKGALKQAHPRGE</sequence>
<comment type="caution">
    <text evidence="12">The sequence shown here is derived from an EMBL/GenBank/DDBJ whole genome shotgun (WGS) entry which is preliminary data.</text>
</comment>
<dbReference type="RefSeq" id="WP_117680269.1">
    <property type="nucleotide sequence ID" value="NZ_CAJJKC010000003.1"/>
</dbReference>
<dbReference type="SUPFAM" id="SSF56349">
    <property type="entry name" value="DNA breaking-rejoining enzymes"/>
    <property type="match status" value="1"/>
</dbReference>
<evidence type="ECO:0000256" key="8">
    <source>
        <dbReference type="ARBA" id="ARBA00023306"/>
    </source>
</evidence>
<dbReference type="InterPro" id="IPR011010">
    <property type="entry name" value="DNA_brk_join_enz"/>
</dbReference>
<keyword evidence="7 9" id="KW-0233">DNA recombination</keyword>
<dbReference type="InterPro" id="IPR044068">
    <property type="entry name" value="CB"/>
</dbReference>
<comment type="subcellular location">
    <subcellularLocation>
        <location evidence="1 9">Cytoplasm</location>
    </subcellularLocation>
</comment>
<feature type="active site" evidence="9">
    <location>
        <position position="245"/>
    </location>
</feature>
<evidence type="ECO:0000256" key="6">
    <source>
        <dbReference type="ARBA" id="ARBA00023125"/>
    </source>
</evidence>
<dbReference type="GO" id="GO:0006313">
    <property type="term" value="P:DNA transposition"/>
    <property type="evidence" value="ECO:0007669"/>
    <property type="project" value="UniProtKB-UniRule"/>
</dbReference>
<dbReference type="InterPro" id="IPR002104">
    <property type="entry name" value="Integrase_catalytic"/>
</dbReference>
<dbReference type="InterPro" id="IPR050090">
    <property type="entry name" value="Tyrosine_recombinase_XerCD"/>
</dbReference>
<dbReference type="Proteomes" id="UP000260943">
    <property type="component" value="Unassembled WGS sequence"/>
</dbReference>
<dbReference type="Gene3D" id="1.10.443.10">
    <property type="entry name" value="Intergrase catalytic core"/>
    <property type="match status" value="1"/>
</dbReference>
<keyword evidence="2 9" id="KW-0963">Cytoplasm</keyword>
<evidence type="ECO:0000256" key="9">
    <source>
        <dbReference type="HAMAP-Rule" id="MF_01808"/>
    </source>
</evidence>
<keyword evidence="3 9" id="KW-0132">Cell division</keyword>
<feature type="active site" evidence="9">
    <location>
        <position position="268"/>
    </location>
</feature>
<dbReference type="GO" id="GO:0051301">
    <property type="term" value="P:cell division"/>
    <property type="evidence" value="ECO:0007669"/>
    <property type="project" value="UniProtKB-KW"/>
</dbReference>
<dbReference type="GO" id="GO:0007059">
    <property type="term" value="P:chromosome segregation"/>
    <property type="evidence" value="ECO:0007669"/>
    <property type="project" value="UniProtKB-UniRule"/>
</dbReference>
<evidence type="ECO:0000256" key="5">
    <source>
        <dbReference type="ARBA" id="ARBA00022908"/>
    </source>
</evidence>
<dbReference type="GO" id="GO:0003677">
    <property type="term" value="F:DNA binding"/>
    <property type="evidence" value="ECO:0007669"/>
    <property type="project" value="UniProtKB-UniRule"/>
</dbReference>
<dbReference type="Pfam" id="PF00589">
    <property type="entry name" value="Phage_integrase"/>
    <property type="match status" value="1"/>
</dbReference>
<keyword evidence="6 9" id="KW-0238">DNA-binding</keyword>
<dbReference type="PROSITE" id="PS51900">
    <property type="entry name" value="CB"/>
    <property type="match status" value="1"/>
</dbReference>
<dbReference type="PANTHER" id="PTHR30349:SF41">
    <property type="entry name" value="INTEGRASE_RECOMBINASE PROTEIN MJ0367-RELATED"/>
    <property type="match status" value="1"/>
</dbReference>
<organism evidence="12 13">
    <name type="scientific">Collinsella tanakaei</name>
    <dbReference type="NCBI Taxonomy" id="626935"/>
    <lineage>
        <taxon>Bacteria</taxon>
        <taxon>Bacillati</taxon>
        <taxon>Actinomycetota</taxon>
        <taxon>Coriobacteriia</taxon>
        <taxon>Coriobacteriales</taxon>
        <taxon>Coriobacteriaceae</taxon>
        <taxon>Collinsella</taxon>
    </lineage>
</organism>
<comment type="subunit">
    <text evidence="9">Forms a cyclic heterotetrameric complex composed of two molecules of XerC and two molecules of XerD.</text>
</comment>
<dbReference type="EMBL" id="QSRJ01000014">
    <property type="protein sequence ID" value="RGL07581.1"/>
    <property type="molecule type" value="Genomic_DNA"/>
</dbReference>
<feature type="active site" evidence="9">
    <location>
        <position position="242"/>
    </location>
</feature>
<feature type="active site" evidence="9">
    <location>
        <position position="165"/>
    </location>
</feature>
<evidence type="ECO:0000256" key="3">
    <source>
        <dbReference type="ARBA" id="ARBA00022618"/>
    </source>
</evidence>
<evidence type="ECO:0000259" key="11">
    <source>
        <dbReference type="PROSITE" id="PS51900"/>
    </source>
</evidence>
<dbReference type="InterPro" id="IPR010998">
    <property type="entry name" value="Integrase_recombinase_N"/>
</dbReference>
<evidence type="ECO:0000256" key="2">
    <source>
        <dbReference type="ARBA" id="ARBA00022490"/>
    </source>
</evidence>
<dbReference type="PANTHER" id="PTHR30349">
    <property type="entry name" value="PHAGE INTEGRASE-RELATED"/>
    <property type="match status" value="1"/>
</dbReference>
<dbReference type="GO" id="GO:0009037">
    <property type="term" value="F:tyrosine-based site-specific recombinase activity"/>
    <property type="evidence" value="ECO:0007669"/>
    <property type="project" value="UniProtKB-UniRule"/>
</dbReference>
<evidence type="ECO:0000256" key="4">
    <source>
        <dbReference type="ARBA" id="ARBA00022829"/>
    </source>
</evidence>
<accession>A0A3E4QNZ3</accession>
<name>A0A3E4QNZ3_9ACTN</name>
<evidence type="ECO:0000313" key="13">
    <source>
        <dbReference type="Proteomes" id="UP000260943"/>
    </source>
</evidence>
<dbReference type="Gene3D" id="1.10.150.130">
    <property type="match status" value="1"/>
</dbReference>
<reference evidence="12 13" key="1">
    <citation type="submission" date="2018-08" db="EMBL/GenBank/DDBJ databases">
        <title>A genome reference for cultivated species of the human gut microbiota.</title>
        <authorList>
            <person name="Zou Y."/>
            <person name="Xue W."/>
            <person name="Luo G."/>
        </authorList>
    </citation>
    <scope>NUCLEOTIDE SEQUENCE [LARGE SCALE GENOMIC DNA]</scope>
    <source>
        <strain evidence="12 13">TF08-14</strain>
    </source>
</reference>
<evidence type="ECO:0000256" key="7">
    <source>
        <dbReference type="ARBA" id="ARBA00023172"/>
    </source>
</evidence>
<proteinExistence type="inferred from homology"/>
<dbReference type="InterPro" id="IPR023009">
    <property type="entry name" value="Tyrosine_recombinase_XerC/XerD"/>
</dbReference>
<comment type="similarity">
    <text evidence="9">Belongs to the 'phage' integrase family. XerC subfamily.</text>
</comment>
<comment type="function">
    <text evidence="9">Site-specific tyrosine recombinase, which acts by catalyzing the cutting and rejoining of the recombining DNA molecules. The XerC-XerD complex is essential to convert dimers of the bacterial chromosome into monomers to permit their segregation at cell division. It also contributes to the segregational stability of plasmids.</text>
</comment>
<dbReference type="InterPro" id="IPR013762">
    <property type="entry name" value="Integrase-like_cat_sf"/>
</dbReference>
<evidence type="ECO:0000259" key="10">
    <source>
        <dbReference type="PROSITE" id="PS51898"/>
    </source>
</evidence>
<dbReference type="NCBIfam" id="NF001399">
    <property type="entry name" value="PRK00283.1"/>
    <property type="match status" value="1"/>
</dbReference>
<dbReference type="AlphaFoldDB" id="A0A3E4QNZ3"/>
<dbReference type="PROSITE" id="PS51898">
    <property type="entry name" value="TYR_RECOMBINASE"/>
    <property type="match status" value="1"/>
</dbReference>
<dbReference type="HAMAP" id="MF_01808">
    <property type="entry name" value="Recomb_XerC_XerD"/>
    <property type="match status" value="1"/>
</dbReference>
<feature type="active site" evidence="9">
    <location>
        <position position="141"/>
    </location>
</feature>
<evidence type="ECO:0000313" key="12">
    <source>
        <dbReference type="EMBL" id="RGL07581.1"/>
    </source>
</evidence>
<dbReference type="Pfam" id="PF02899">
    <property type="entry name" value="Phage_int_SAM_1"/>
    <property type="match status" value="1"/>
</dbReference>
<dbReference type="InterPro" id="IPR004107">
    <property type="entry name" value="Integrase_SAM-like_N"/>
</dbReference>
<keyword evidence="8 9" id="KW-0131">Cell cycle</keyword>
<dbReference type="GO" id="GO:0005737">
    <property type="term" value="C:cytoplasm"/>
    <property type="evidence" value="ECO:0007669"/>
    <property type="project" value="UniProtKB-SubCell"/>
</dbReference>
<keyword evidence="5 9" id="KW-0229">DNA integration</keyword>
<gene>
    <name evidence="9" type="primary">xerC</name>
    <name evidence="12" type="ORF">DXC81_10040</name>
</gene>
<feature type="domain" description="Core-binding (CB)" evidence="11">
    <location>
        <begin position="1"/>
        <end position="80"/>
    </location>
</feature>
<keyword evidence="4 9" id="KW-0159">Chromosome partition</keyword>